<dbReference type="PROSITE" id="PS00211">
    <property type="entry name" value="ABC_TRANSPORTER_1"/>
    <property type="match status" value="1"/>
</dbReference>
<evidence type="ECO:0000313" key="7">
    <source>
        <dbReference type="Proteomes" id="UP001165293"/>
    </source>
</evidence>
<dbReference type="InterPro" id="IPR003439">
    <property type="entry name" value="ABC_transporter-like_ATP-bd"/>
</dbReference>
<dbReference type="Proteomes" id="UP001165293">
    <property type="component" value="Unassembled WGS sequence"/>
</dbReference>
<dbReference type="RefSeq" id="WP_230525336.1">
    <property type="nucleotide sequence ID" value="NZ_JAJGAK010000001.1"/>
</dbReference>
<dbReference type="PANTHER" id="PTHR43335">
    <property type="entry name" value="ABC TRANSPORTER, ATP-BINDING PROTEIN"/>
    <property type="match status" value="1"/>
</dbReference>
<protein>
    <submittedName>
        <fullName evidence="6">ABC transporter ATP-binding protein</fullName>
    </submittedName>
</protein>
<dbReference type="CDD" id="cd03264">
    <property type="entry name" value="ABC_drug_resistance_like"/>
    <property type="match status" value="1"/>
</dbReference>
<dbReference type="Gene3D" id="3.40.50.300">
    <property type="entry name" value="P-loop containing nucleotide triphosphate hydrolases"/>
    <property type="match status" value="1"/>
</dbReference>
<proteinExistence type="inferred from homology"/>
<evidence type="ECO:0000313" key="6">
    <source>
        <dbReference type="EMBL" id="MCC8361682.1"/>
    </source>
</evidence>
<dbReference type="InterPro" id="IPR017871">
    <property type="entry name" value="ABC_transporter-like_CS"/>
</dbReference>
<organism evidence="6 7">
    <name type="scientific">Noviluteimonas lactosilytica</name>
    <dbReference type="NCBI Taxonomy" id="2888523"/>
    <lineage>
        <taxon>Bacteria</taxon>
        <taxon>Pseudomonadati</taxon>
        <taxon>Pseudomonadota</taxon>
        <taxon>Gammaproteobacteria</taxon>
        <taxon>Lysobacterales</taxon>
        <taxon>Lysobacteraceae</taxon>
        <taxon>Noviluteimonas</taxon>
    </lineage>
</organism>
<keyword evidence="2" id="KW-0813">Transport</keyword>
<dbReference type="PROSITE" id="PS50893">
    <property type="entry name" value="ABC_TRANSPORTER_2"/>
    <property type="match status" value="1"/>
</dbReference>
<evidence type="ECO:0000259" key="5">
    <source>
        <dbReference type="PROSITE" id="PS50893"/>
    </source>
</evidence>
<dbReference type="GO" id="GO:0005524">
    <property type="term" value="F:ATP binding"/>
    <property type="evidence" value="ECO:0007669"/>
    <property type="project" value="UniProtKB-KW"/>
</dbReference>
<evidence type="ECO:0000256" key="1">
    <source>
        <dbReference type="ARBA" id="ARBA00005417"/>
    </source>
</evidence>
<dbReference type="Pfam" id="PF00005">
    <property type="entry name" value="ABC_tran"/>
    <property type="match status" value="1"/>
</dbReference>
<feature type="domain" description="ABC transporter" evidence="5">
    <location>
        <begin position="5"/>
        <end position="234"/>
    </location>
</feature>
<dbReference type="SUPFAM" id="SSF52540">
    <property type="entry name" value="P-loop containing nucleoside triphosphate hydrolases"/>
    <property type="match status" value="1"/>
</dbReference>
<dbReference type="SMART" id="SM00382">
    <property type="entry name" value="AAA"/>
    <property type="match status" value="1"/>
</dbReference>
<evidence type="ECO:0000256" key="2">
    <source>
        <dbReference type="ARBA" id="ARBA00022448"/>
    </source>
</evidence>
<dbReference type="EMBL" id="JAJGAK010000001">
    <property type="protein sequence ID" value="MCC8361682.1"/>
    <property type="molecule type" value="Genomic_DNA"/>
</dbReference>
<evidence type="ECO:0000256" key="4">
    <source>
        <dbReference type="ARBA" id="ARBA00022840"/>
    </source>
</evidence>
<comment type="caution">
    <text evidence="6">The sequence shown here is derived from an EMBL/GenBank/DDBJ whole genome shotgun (WGS) entry which is preliminary data.</text>
</comment>
<dbReference type="InterPro" id="IPR003593">
    <property type="entry name" value="AAA+_ATPase"/>
</dbReference>
<gene>
    <name evidence="6" type="ORF">LK996_01105</name>
</gene>
<reference evidence="6" key="1">
    <citation type="submission" date="2021-10" db="EMBL/GenBank/DDBJ databases">
        <authorList>
            <person name="Lyu M."/>
            <person name="Wang X."/>
            <person name="Meng X."/>
            <person name="Xu K."/>
        </authorList>
    </citation>
    <scope>NUCLEOTIDE SEQUENCE</scope>
    <source>
        <strain evidence="6">A6</strain>
    </source>
</reference>
<keyword evidence="3" id="KW-0547">Nucleotide-binding</keyword>
<comment type="similarity">
    <text evidence="1">Belongs to the ABC transporter superfamily.</text>
</comment>
<keyword evidence="4 6" id="KW-0067">ATP-binding</keyword>
<dbReference type="PANTHER" id="PTHR43335:SF2">
    <property type="entry name" value="ABC TRANSPORTER, ATP-BINDING PROTEIN"/>
    <property type="match status" value="1"/>
</dbReference>
<dbReference type="InterPro" id="IPR027417">
    <property type="entry name" value="P-loop_NTPase"/>
</dbReference>
<accession>A0ABS8JDQ6</accession>
<name>A0ABS8JDQ6_9GAMM</name>
<evidence type="ECO:0000256" key="3">
    <source>
        <dbReference type="ARBA" id="ARBA00022741"/>
    </source>
</evidence>
<sequence>MACELALEGVGFRYRNGHDAVSDVGLSLGPGIVGLLGPNGAGKSTLMRVLATLAKATTGRVTWRGEDIARKPDALRNELGYLPQDFGVYEALSAREFLQFLAAVKGLPARGVADRVDACLDMVGLHDAADRRLGTFSGGMRQRVGIAQALLNDPALLIVDEPTVGLDPEERVRFRHLLAELSAQRLVILSTHIVSDIEASAGELAVLTGGRLRFHGAPEALIAQAEGHAWSWRIAPSQLADVRAKHRISRAQRRPDGMEVRVVADSSPSADAVPVSPDLEDAYLWLLQRNEAAA</sequence>
<keyword evidence="7" id="KW-1185">Reference proteome</keyword>